<dbReference type="EMBL" id="CM047906">
    <property type="protein sequence ID" value="KAJ0087217.1"/>
    <property type="molecule type" value="Genomic_DNA"/>
</dbReference>
<comment type="caution">
    <text evidence="1">The sequence shown here is derived from an EMBL/GenBank/DDBJ whole genome shotgun (WGS) entry which is preliminary data.</text>
</comment>
<name>A0ACC1AKL1_9ROSI</name>
<protein>
    <submittedName>
        <fullName evidence="1">Uncharacterized protein</fullName>
    </submittedName>
</protein>
<organism evidence="1 2">
    <name type="scientific">Pistacia atlantica</name>
    <dbReference type="NCBI Taxonomy" id="434234"/>
    <lineage>
        <taxon>Eukaryota</taxon>
        <taxon>Viridiplantae</taxon>
        <taxon>Streptophyta</taxon>
        <taxon>Embryophyta</taxon>
        <taxon>Tracheophyta</taxon>
        <taxon>Spermatophyta</taxon>
        <taxon>Magnoliopsida</taxon>
        <taxon>eudicotyledons</taxon>
        <taxon>Gunneridae</taxon>
        <taxon>Pentapetalae</taxon>
        <taxon>rosids</taxon>
        <taxon>malvids</taxon>
        <taxon>Sapindales</taxon>
        <taxon>Anacardiaceae</taxon>
        <taxon>Pistacia</taxon>
    </lineage>
</organism>
<sequence length="67" mass="7669">MVDSQSTALIHLAASAPLKKLLKIQFLPLIIIFYHYLFFMVPLYPQWSAILLLSIDKKKTGYSEDKG</sequence>
<keyword evidence="2" id="KW-1185">Reference proteome</keyword>
<proteinExistence type="predicted"/>
<gene>
    <name evidence="1" type="ORF">Patl1_07001</name>
</gene>
<accession>A0ACC1AKL1</accession>
<evidence type="ECO:0000313" key="2">
    <source>
        <dbReference type="Proteomes" id="UP001164250"/>
    </source>
</evidence>
<reference evidence="2" key="1">
    <citation type="journal article" date="2023" name="G3 (Bethesda)">
        <title>Genome assembly and association tests identify interacting loci associated with vigor, precocity, and sex in interspecific pistachio rootstocks.</title>
        <authorList>
            <person name="Palmer W."/>
            <person name="Jacygrad E."/>
            <person name="Sagayaradj S."/>
            <person name="Cavanaugh K."/>
            <person name="Han R."/>
            <person name="Bertier L."/>
            <person name="Beede B."/>
            <person name="Kafkas S."/>
            <person name="Golino D."/>
            <person name="Preece J."/>
            <person name="Michelmore R."/>
        </authorList>
    </citation>
    <scope>NUCLEOTIDE SEQUENCE [LARGE SCALE GENOMIC DNA]</scope>
</reference>
<dbReference type="Proteomes" id="UP001164250">
    <property type="component" value="Chromosome 10"/>
</dbReference>
<evidence type="ECO:0000313" key="1">
    <source>
        <dbReference type="EMBL" id="KAJ0087217.1"/>
    </source>
</evidence>